<accession>A0A0H5C396</accession>
<dbReference type="PANTHER" id="PTHR42342">
    <property type="entry name" value="STATIONARY PHASE PROTEIN 5"/>
    <property type="match status" value="1"/>
</dbReference>
<dbReference type="EMBL" id="CDQK01000003">
    <property type="protein sequence ID" value="CEP22338.1"/>
    <property type="molecule type" value="Genomic_DNA"/>
</dbReference>
<organism evidence="1 2">
    <name type="scientific">Cyberlindnera jadinii (strain ATCC 18201 / CBS 1600 / BCRC 20928 / JCM 3617 / NBRC 0987 / NRRL Y-1542)</name>
    <name type="common">Torula yeast</name>
    <name type="synonym">Candida utilis</name>
    <dbReference type="NCBI Taxonomy" id="983966"/>
    <lineage>
        <taxon>Eukaryota</taxon>
        <taxon>Fungi</taxon>
        <taxon>Dikarya</taxon>
        <taxon>Ascomycota</taxon>
        <taxon>Saccharomycotina</taxon>
        <taxon>Saccharomycetes</taxon>
        <taxon>Phaffomycetales</taxon>
        <taxon>Phaffomycetaceae</taxon>
        <taxon>Cyberlindnera</taxon>
    </lineage>
</organism>
<dbReference type="GO" id="GO:0043248">
    <property type="term" value="P:proteasome assembly"/>
    <property type="evidence" value="ECO:0007669"/>
    <property type="project" value="TreeGrafter"/>
</dbReference>
<evidence type="ECO:0000313" key="2">
    <source>
        <dbReference type="Proteomes" id="UP000038830"/>
    </source>
</evidence>
<evidence type="ECO:0008006" key="3">
    <source>
        <dbReference type="Google" id="ProtNLM"/>
    </source>
</evidence>
<evidence type="ECO:0000313" key="1">
    <source>
        <dbReference type="EMBL" id="CEP22338.1"/>
    </source>
</evidence>
<dbReference type="OMA" id="CYIDFPI"/>
<protein>
    <recommendedName>
        <fullName evidence="3">Stationary phase protein 5</fullName>
    </recommendedName>
</protein>
<dbReference type="Proteomes" id="UP000038830">
    <property type="component" value="Unassembled WGS sequence"/>
</dbReference>
<dbReference type="InterPro" id="IPR038816">
    <property type="entry name" value="Stationary_phase_5"/>
</dbReference>
<dbReference type="AlphaFoldDB" id="A0A0H5C396"/>
<reference evidence="2" key="1">
    <citation type="journal article" date="2015" name="J. Biotechnol.">
        <title>The structure of the Cyberlindnera jadinii genome and its relation to Candida utilis analyzed by the occurrence of single nucleotide polymorphisms.</title>
        <authorList>
            <person name="Rupp O."/>
            <person name="Brinkrolf K."/>
            <person name="Buerth C."/>
            <person name="Kunigo M."/>
            <person name="Schneider J."/>
            <person name="Jaenicke S."/>
            <person name="Goesmann A."/>
            <person name="Puehler A."/>
            <person name="Jaeger K.-E."/>
            <person name="Ernst J.F."/>
        </authorList>
    </citation>
    <scope>NUCLEOTIDE SEQUENCE [LARGE SCALE GENOMIC DNA]</scope>
    <source>
        <strain evidence="2">ATCC 18201 / CBS 1600 / BCRC 20928 / JCM 3617 / NBRC 0987 / NRRL Y-1542</strain>
    </source>
</reference>
<sequence>MVANRLKNLAQVTRGAVRDVRRALEDLLDGLNLQPKPQLVRVPVRADNGIRSPFNRGGPRSFSTSRVFKAYATNNANFGAFRNRGFFKFIRSKPNLTLRLWPSSTYNSALRTPFQRFAFAKAPLRGTLYNSFVNLSARSFTTVHGGSYGQDGILNLFIGFQTLIDDQRTALQLSKMNKAISMNRESSHVRSFHGCASQSAACETLQLARSESTHVAKLGAYVEFKFPKVELSIPSVAFMNSEIMGSIEEEFQLIKKQIDTANHNIKLIFENYGSLPIERIGSSVRIHFPNLEAEELERLLIDLNIDDGLVFTMDELDVTMEANTAGSELSSSSLSDLIEDCVPGLVSSESGSEVSSMCDSAEFFPVLSSSDSQYLTPIDPSEASSPVIIAADDDFTFSQVSA</sequence>
<proteinExistence type="predicted"/>
<dbReference type="PANTHER" id="PTHR42342:SF1">
    <property type="entry name" value="STATIONARY PHASE PROTEIN 5"/>
    <property type="match status" value="1"/>
</dbReference>
<dbReference type="GO" id="GO:0070628">
    <property type="term" value="F:proteasome binding"/>
    <property type="evidence" value="ECO:0007669"/>
    <property type="project" value="InterPro"/>
</dbReference>
<name>A0A0H5C396_CYBJN</name>
<gene>
    <name evidence="1" type="ORF">BN1211_2682</name>
</gene>